<dbReference type="PROSITE" id="PS50011">
    <property type="entry name" value="PROTEIN_KINASE_DOM"/>
    <property type="match status" value="1"/>
</dbReference>
<reference evidence="5" key="1">
    <citation type="submission" date="2021-02" db="EMBL/GenBank/DDBJ databases">
        <title>First Annotated Genome of the Yellow-green Alga Tribonema minus.</title>
        <authorList>
            <person name="Mahan K.M."/>
        </authorList>
    </citation>
    <scope>NUCLEOTIDE SEQUENCE</scope>
    <source>
        <strain evidence="5">UTEX B ZZ1240</strain>
    </source>
</reference>
<dbReference type="GO" id="GO:0005524">
    <property type="term" value="F:ATP binding"/>
    <property type="evidence" value="ECO:0007669"/>
    <property type="project" value="UniProtKB-KW"/>
</dbReference>
<keyword evidence="2" id="KW-0547">Nucleotide-binding</keyword>
<dbReference type="GO" id="GO:0004672">
    <property type="term" value="F:protein kinase activity"/>
    <property type="evidence" value="ECO:0007669"/>
    <property type="project" value="InterPro"/>
</dbReference>
<accession>A0A835Z3R1</accession>
<dbReference type="SUPFAM" id="SSF56112">
    <property type="entry name" value="Protein kinase-like (PK-like)"/>
    <property type="match status" value="1"/>
</dbReference>
<gene>
    <name evidence="5" type="ORF">JKP88DRAFT_256413</name>
</gene>
<dbReference type="InterPro" id="IPR011009">
    <property type="entry name" value="Kinase-like_dom_sf"/>
</dbReference>
<dbReference type="InterPro" id="IPR051931">
    <property type="entry name" value="PAK3-like"/>
</dbReference>
<dbReference type="OrthoDB" id="106772at2759"/>
<evidence type="ECO:0000256" key="1">
    <source>
        <dbReference type="ARBA" id="ARBA00008874"/>
    </source>
</evidence>
<organism evidence="5 6">
    <name type="scientific">Tribonema minus</name>
    <dbReference type="NCBI Taxonomy" id="303371"/>
    <lineage>
        <taxon>Eukaryota</taxon>
        <taxon>Sar</taxon>
        <taxon>Stramenopiles</taxon>
        <taxon>Ochrophyta</taxon>
        <taxon>PX clade</taxon>
        <taxon>Xanthophyceae</taxon>
        <taxon>Tribonematales</taxon>
        <taxon>Tribonemataceae</taxon>
        <taxon>Tribonema</taxon>
    </lineage>
</organism>
<protein>
    <submittedName>
        <fullName evidence="5">Kinase-like domain-containing protein</fullName>
    </submittedName>
</protein>
<sequence length="271" mass="30105">MGSLKEVNEFSITGHMGTGSTARVFECSSDVHGKVAMKMVYKSKAKESLHREIMALQDLKHKNIVNLLVVINDPRLDVAFLVEELATKGSLVGVVMKTSLQCQHVASDTMSALTYMHSRGYVHRDVKPANILIMSDGKAKLTDFGCAIRVSDCLTRAKFMGTPAFMAPELFSTGIITTAIDVWSLVGTMHHVVYGSLPFGAEGLVLSQSVMYSSPAMGTTMSPRCLKMMNENWTNDDISRFKHFCKEGFRKDPDKRITLEKLAQHDWLTYT</sequence>
<proteinExistence type="inferred from homology"/>
<evidence type="ECO:0000256" key="3">
    <source>
        <dbReference type="ARBA" id="ARBA00022840"/>
    </source>
</evidence>
<dbReference type="PANTHER" id="PTHR45832:SF22">
    <property type="entry name" value="SERINE_THREONINE-PROTEIN KINASE SAMKA-RELATED"/>
    <property type="match status" value="1"/>
</dbReference>
<dbReference type="InterPro" id="IPR008271">
    <property type="entry name" value="Ser/Thr_kinase_AS"/>
</dbReference>
<evidence type="ECO:0000313" key="6">
    <source>
        <dbReference type="Proteomes" id="UP000664859"/>
    </source>
</evidence>
<dbReference type="PANTHER" id="PTHR45832">
    <property type="entry name" value="SERINE/THREONINE-PROTEIN KINASE SAMKA-RELATED-RELATED"/>
    <property type="match status" value="1"/>
</dbReference>
<keyword evidence="5" id="KW-0808">Transferase</keyword>
<dbReference type="Pfam" id="PF00069">
    <property type="entry name" value="Pkinase"/>
    <property type="match status" value="1"/>
</dbReference>
<evidence type="ECO:0000256" key="2">
    <source>
        <dbReference type="ARBA" id="ARBA00022741"/>
    </source>
</evidence>
<dbReference type="Gene3D" id="1.10.510.10">
    <property type="entry name" value="Transferase(Phosphotransferase) domain 1"/>
    <property type="match status" value="1"/>
</dbReference>
<comment type="caution">
    <text evidence="5">The sequence shown here is derived from an EMBL/GenBank/DDBJ whole genome shotgun (WGS) entry which is preliminary data.</text>
</comment>
<feature type="domain" description="Protein kinase" evidence="4">
    <location>
        <begin position="10"/>
        <end position="268"/>
    </location>
</feature>
<keyword evidence="3" id="KW-0067">ATP-binding</keyword>
<dbReference type="AlphaFoldDB" id="A0A835Z3R1"/>
<dbReference type="EMBL" id="JAFCMP010000112">
    <property type="protein sequence ID" value="KAG5186465.1"/>
    <property type="molecule type" value="Genomic_DNA"/>
</dbReference>
<comment type="similarity">
    <text evidence="1">Belongs to the protein kinase superfamily. STE Ser/Thr protein kinase family. STE20 subfamily.</text>
</comment>
<dbReference type="PROSITE" id="PS00108">
    <property type="entry name" value="PROTEIN_KINASE_ST"/>
    <property type="match status" value="1"/>
</dbReference>
<keyword evidence="5" id="KW-0418">Kinase</keyword>
<name>A0A835Z3R1_9STRA</name>
<evidence type="ECO:0000313" key="5">
    <source>
        <dbReference type="EMBL" id="KAG5186465.1"/>
    </source>
</evidence>
<keyword evidence="6" id="KW-1185">Reference proteome</keyword>
<dbReference type="InterPro" id="IPR000719">
    <property type="entry name" value="Prot_kinase_dom"/>
</dbReference>
<dbReference type="Gene3D" id="3.30.200.20">
    <property type="entry name" value="Phosphorylase Kinase, domain 1"/>
    <property type="match status" value="1"/>
</dbReference>
<dbReference type="Proteomes" id="UP000664859">
    <property type="component" value="Unassembled WGS sequence"/>
</dbReference>
<dbReference type="SMART" id="SM00220">
    <property type="entry name" value="S_TKc"/>
    <property type="match status" value="1"/>
</dbReference>
<evidence type="ECO:0000259" key="4">
    <source>
        <dbReference type="PROSITE" id="PS50011"/>
    </source>
</evidence>